<gene>
    <name evidence="1" type="ORF">SAMN06295885_2848</name>
</gene>
<dbReference type="PANTHER" id="PTHR34071">
    <property type="entry name" value="5-NITROIMIDAZOLE ANTIBIOTICS RESISTANCE PROTEIN, NIMA-FAMILY-RELATED PROTEIN-RELATED"/>
    <property type="match status" value="1"/>
</dbReference>
<proteinExistence type="predicted"/>
<evidence type="ECO:0000313" key="1">
    <source>
        <dbReference type="EMBL" id="SMH46888.1"/>
    </source>
</evidence>
<evidence type="ECO:0000313" key="2">
    <source>
        <dbReference type="Proteomes" id="UP000193711"/>
    </source>
</evidence>
<dbReference type="Proteomes" id="UP000193711">
    <property type="component" value="Unassembled WGS sequence"/>
</dbReference>
<reference evidence="2" key="1">
    <citation type="submission" date="2017-04" db="EMBL/GenBank/DDBJ databases">
        <authorList>
            <person name="Varghese N."/>
            <person name="Submissions S."/>
        </authorList>
    </citation>
    <scope>NUCLEOTIDE SEQUENCE [LARGE SCALE GENOMIC DNA]</scope>
    <source>
        <strain evidence="2">VKM Ac-2121</strain>
    </source>
</reference>
<protein>
    <recommendedName>
        <fullName evidence="3">Nitroimidazol reductase NimA, pyridoxamine 5'-phosphate oxidase superfamily</fullName>
    </recommendedName>
</protein>
<dbReference type="RefSeq" id="WP_085477180.1">
    <property type="nucleotide sequence ID" value="NZ_FXBM01000002.1"/>
</dbReference>
<dbReference type="PANTHER" id="PTHR34071:SF2">
    <property type="entry name" value="FLAVIN-NUCLEOTIDE-BINDING PROTEIN"/>
    <property type="match status" value="1"/>
</dbReference>
<sequence length="222" mass="23313">MDTLTVTDRTRITRLRDRQSTDRAALDEILDEALVAHVALVRDGAAIVLPILFARDGDSLLLHGSSGGGLLRAAARGASLTVAVTLVDGLVVARSTFDSSMNYRSAMILGTPEALEGEEKARALELLVARLLPGRDEEVRPSTSREIAATLVLRLPLTEASVKVRAAGPSDDDAQEEGVWAGVVPLVTRTLPPVAAAGSDPRFPSSVAAFTAAVDGAVPPFR</sequence>
<organism evidence="1 2">
    <name type="scientific">Rathayibacter oskolensis</name>
    <dbReference type="NCBI Taxonomy" id="1891671"/>
    <lineage>
        <taxon>Bacteria</taxon>
        <taxon>Bacillati</taxon>
        <taxon>Actinomycetota</taxon>
        <taxon>Actinomycetes</taxon>
        <taxon>Micrococcales</taxon>
        <taxon>Microbacteriaceae</taxon>
        <taxon>Rathayibacter</taxon>
    </lineage>
</organism>
<dbReference type="InterPro" id="IPR024747">
    <property type="entry name" value="Pyridox_Oxase-rel"/>
</dbReference>
<accession>A0A1X7P7S0</accession>
<dbReference type="AlphaFoldDB" id="A0A1X7P7S0"/>
<dbReference type="InterPro" id="IPR012349">
    <property type="entry name" value="Split_barrel_FMN-bd"/>
</dbReference>
<evidence type="ECO:0008006" key="3">
    <source>
        <dbReference type="Google" id="ProtNLM"/>
    </source>
</evidence>
<name>A0A1X7P7S0_9MICO</name>
<dbReference type="SUPFAM" id="SSF50475">
    <property type="entry name" value="FMN-binding split barrel"/>
    <property type="match status" value="1"/>
</dbReference>
<dbReference type="STRING" id="1891671.SAMN06295885_2848"/>
<dbReference type="EMBL" id="FXBM01000002">
    <property type="protein sequence ID" value="SMH46888.1"/>
    <property type="molecule type" value="Genomic_DNA"/>
</dbReference>
<dbReference type="Gene3D" id="2.30.110.10">
    <property type="entry name" value="Electron Transport, Fmn-binding Protein, Chain A"/>
    <property type="match status" value="1"/>
</dbReference>
<dbReference type="Pfam" id="PF12900">
    <property type="entry name" value="Pyridox_ox_2"/>
    <property type="match status" value="1"/>
</dbReference>
<keyword evidence="2" id="KW-1185">Reference proteome</keyword>